<accession>A0ABM9AAJ6</accession>
<dbReference type="Proteomes" id="UP000838100">
    <property type="component" value="Unassembled WGS sequence"/>
</dbReference>
<evidence type="ECO:0000256" key="6">
    <source>
        <dbReference type="SAM" id="Phobius"/>
    </source>
</evidence>
<dbReference type="RefSeq" id="WP_237442913.1">
    <property type="nucleotide sequence ID" value="NZ_CAKLPX010000001.1"/>
</dbReference>
<feature type="transmembrane region" description="Helical" evidence="6">
    <location>
        <begin position="77"/>
        <end position="98"/>
    </location>
</feature>
<organism evidence="7 8">
    <name type="scientific">Sinobacterium norvegicum</name>
    <dbReference type="NCBI Taxonomy" id="1641715"/>
    <lineage>
        <taxon>Bacteria</taxon>
        <taxon>Pseudomonadati</taxon>
        <taxon>Pseudomonadota</taxon>
        <taxon>Gammaproteobacteria</taxon>
        <taxon>Cellvibrionales</taxon>
        <taxon>Spongiibacteraceae</taxon>
        <taxon>Sinobacterium</taxon>
    </lineage>
</organism>
<feature type="transmembrane region" description="Helical" evidence="6">
    <location>
        <begin position="42"/>
        <end position="65"/>
    </location>
</feature>
<evidence type="ECO:0000313" key="8">
    <source>
        <dbReference type="Proteomes" id="UP000838100"/>
    </source>
</evidence>
<keyword evidence="3 6" id="KW-0812">Transmembrane</keyword>
<dbReference type="PANTHER" id="PTHR30086:SF20">
    <property type="entry name" value="ARGININE EXPORTER PROTEIN ARGO-RELATED"/>
    <property type="match status" value="1"/>
</dbReference>
<evidence type="ECO:0000256" key="4">
    <source>
        <dbReference type="ARBA" id="ARBA00022989"/>
    </source>
</evidence>
<comment type="subcellular location">
    <subcellularLocation>
        <location evidence="1">Cell membrane</location>
        <topology evidence="1">Multi-pass membrane protein</topology>
    </subcellularLocation>
</comment>
<keyword evidence="2" id="KW-1003">Cell membrane</keyword>
<evidence type="ECO:0000313" key="7">
    <source>
        <dbReference type="EMBL" id="CAH0990227.1"/>
    </source>
</evidence>
<evidence type="ECO:0000256" key="5">
    <source>
        <dbReference type="ARBA" id="ARBA00023136"/>
    </source>
</evidence>
<feature type="transmembrane region" description="Helical" evidence="6">
    <location>
        <begin position="141"/>
        <end position="162"/>
    </location>
</feature>
<evidence type="ECO:0000256" key="2">
    <source>
        <dbReference type="ARBA" id="ARBA00022475"/>
    </source>
</evidence>
<dbReference type="PANTHER" id="PTHR30086">
    <property type="entry name" value="ARGININE EXPORTER PROTEIN ARGO"/>
    <property type="match status" value="1"/>
</dbReference>
<gene>
    <name evidence="7" type="primary">eamB</name>
    <name evidence="7" type="ORF">SIN8267_00319</name>
</gene>
<keyword evidence="8" id="KW-1185">Reference proteome</keyword>
<keyword evidence="4 6" id="KW-1133">Transmembrane helix</keyword>
<proteinExistence type="predicted"/>
<reference evidence="7" key="1">
    <citation type="submission" date="2021-12" db="EMBL/GenBank/DDBJ databases">
        <authorList>
            <person name="Rodrigo-Torres L."/>
            <person name="Arahal R. D."/>
            <person name="Lucena T."/>
        </authorList>
    </citation>
    <scope>NUCLEOTIDE SEQUENCE</scope>
    <source>
        <strain evidence="7">CECT 8267</strain>
    </source>
</reference>
<keyword evidence="5 6" id="KW-0472">Membrane</keyword>
<feature type="transmembrane region" description="Helical" evidence="6">
    <location>
        <begin position="178"/>
        <end position="195"/>
    </location>
</feature>
<dbReference type="EMBL" id="CAKLPX010000001">
    <property type="protein sequence ID" value="CAH0990227.1"/>
    <property type="molecule type" value="Genomic_DNA"/>
</dbReference>
<dbReference type="InterPro" id="IPR001123">
    <property type="entry name" value="LeuE-type"/>
</dbReference>
<evidence type="ECO:0000256" key="1">
    <source>
        <dbReference type="ARBA" id="ARBA00004651"/>
    </source>
</evidence>
<comment type="caution">
    <text evidence="7">The sequence shown here is derived from an EMBL/GenBank/DDBJ whole genome shotgun (WGS) entry which is preliminary data.</text>
</comment>
<evidence type="ECO:0000256" key="3">
    <source>
        <dbReference type="ARBA" id="ARBA00022692"/>
    </source>
</evidence>
<dbReference type="Pfam" id="PF01810">
    <property type="entry name" value="LysE"/>
    <property type="match status" value="1"/>
</dbReference>
<sequence length="197" mass="21437">MNTSALLALTGFALISIATPGPNNLMLMASGANFGYKRTVAHIFGISTGLMVMLLLTGMGIAQLFDKFPESYQVLKVLSVSYMLYLAYKIVIIADLSAGETATKPMSFLQAAAFQWVNPKTWAMGLTAISVYIPNTNFSSIVILAVVFGLVCIPSNLVWALLGQNIKRLLTNINRLRIFNYSMASLLLASLYPTLQL</sequence>
<name>A0ABM9AAJ6_9GAMM</name>
<protein>
    <submittedName>
        <fullName evidence="7">Cysteine/O-acetylserine efflux protein</fullName>
    </submittedName>
</protein>